<comment type="caution">
    <text evidence="1">The sequence shown here is derived from an EMBL/GenBank/DDBJ whole genome shotgun (WGS) entry which is preliminary data.</text>
</comment>
<protein>
    <recommendedName>
        <fullName evidence="3">Lipopolysaccharide biosynthesis protein</fullName>
    </recommendedName>
</protein>
<evidence type="ECO:0008006" key="3">
    <source>
        <dbReference type="Google" id="ProtNLM"/>
    </source>
</evidence>
<dbReference type="EMBL" id="RBZP01000004">
    <property type="protein sequence ID" value="RKQ34279.1"/>
    <property type="molecule type" value="Genomic_DNA"/>
</dbReference>
<reference evidence="1 2" key="1">
    <citation type="journal article" date="2016" name="Int. J. Syst. Evol. Microbiol.">
        <title>Oceanobacillus halophilus sp. nov., a novel moderately halophilic bacterium from a hypersaline lake.</title>
        <authorList>
            <person name="Amoozegar M.A."/>
            <person name="Bagheri M."/>
            <person name="Makhdoumi A."/>
            <person name="Nikou M.M."/>
            <person name="Fazeli S.A.S."/>
            <person name="Schumann P."/>
            <person name="Sproer C."/>
            <person name="Sanchez-Porro C."/>
            <person name="Ventosa A."/>
        </authorList>
    </citation>
    <scope>NUCLEOTIDE SEQUENCE [LARGE SCALE GENOMIC DNA]</scope>
    <source>
        <strain evidence="1 2">DSM 23996</strain>
    </source>
</reference>
<evidence type="ECO:0000313" key="1">
    <source>
        <dbReference type="EMBL" id="RKQ34279.1"/>
    </source>
</evidence>
<name>A0A495A4S8_9BACI</name>
<organism evidence="1 2">
    <name type="scientific">Oceanobacillus halophilus</name>
    <dbReference type="NCBI Taxonomy" id="930130"/>
    <lineage>
        <taxon>Bacteria</taxon>
        <taxon>Bacillati</taxon>
        <taxon>Bacillota</taxon>
        <taxon>Bacilli</taxon>
        <taxon>Bacillales</taxon>
        <taxon>Bacillaceae</taxon>
        <taxon>Oceanobacillus</taxon>
    </lineage>
</organism>
<gene>
    <name evidence="1" type="ORF">D8M06_07820</name>
</gene>
<dbReference type="Proteomes" id="UP000269301">
    <property type="component" value="Unassembled WGS sequence"/>
</dbReference>
<dbReference type="RefSeq" id="WP_121203842.1">
    <property type="nucleotide sequence ID" value="NZ_RBZP01000004.1"/>
</dbReference>
<proteinExistence type="predicted"/>
<keyword evidence="2" id="KW-1185">Reference proteome</keyword>
<sequence length="315" mass="37525">MSSKNSKKDSCLFLWLNSNEFHAIEASKRGVTVGQMYTQSGTFFRLIRRLFLMLHLPSISLLLNSWKKNIKFYDTVIIHASQLAPPVVKYIRKKNPDIRIIVWFWNPVDKCVPLDKFSGTNCEFWSFDEKDCKSYGLRYNSQYYFKGLKLENRKIEYDVFFVGGDKGRINELIEIQSWLNNNLVTNYFHITPTKKINEKYRDVYKERIPYSKVLEYISKSNAILDIVSENQNGLTLRPLEALFFNKKLITNDRNIIYKDFYRKENIFILGTDDIDYLPEFLNEPFIPVDLNVRNNYDFDTWISRFFVENNEFNNK</sequence>
<dbReference type="OrthoDB" id="3251881at2"/>
<dbReference type="AlphaFoldDB" id="A0A495A4S8"/>
<evidence type="ECO:0000313" key="2">
    <source>
        <dbReference type="Proteomes" id="UP000269301"/>
    </source>
</evidence>
<accession>A0A495A4S8</accession>